<dbReference type="Proteomes" id="UP001153709">
    <property type="component" value="Chromosome 4"/>
</dbReference>
<proteinExistence type="predicted"/>
<sequence length="142" mass="16902">MLHFPILLYSVEAWTLTETLTRKLEAFEMWGYRRILRISWTEHVTNIEVFQRIGKETNIANTIKQRKLEYLGHILRHDKYRLLQLIVQGKIDSKRGPGRRRYSWLQNLRKWFGLTSFELLRSAANKIRIAMLIDNVCNGQGT</sequence>
<dbReference type="AlphaFoldDB" id="A0A9N9XCB5"/>
<dbReference type="PANTHER" id="PTHR47027">
    <property type="entry name" value="REVERSE TRANSCRIPTASE DOMAIN-CONTAINING PROTEIN"/>
    <property type="match status" value="1"/>
</dbReference>
<dbReference type="OrthoDB" id="6783874at2759"/>
<keyword evidence="2" id="KW-1185">Reference proteome</keyword>
<protein>
    <submittedName>
        <fullName evidence="1">Uncharacterized protein</fullName>
    </submittedName>
</protein>
<name>A0A9N9XCB5_DIABA</name>
<evidence type="ECO:0000313" key="1">
    <source>
        <dbReference type="EMBL" id="CAG9833668.1"/>
    </source>
</evidence>
<organism evidence="1 2">
    <name type="scientific">Diabrotica balteata</name>
    <name type="common">Banded cucumber beetle</name>
    <dbReference type="NCBI Taxonomy" id="107213"/>
    <lineage>
        <taxon>Eukaryota</taxon>
        <taxon>Metazoa</taxon>
        <taxon>Ecdysozoa</taxon>
        <taxon>Arthropoda</taxon>
        <taxon>Hexapoda</taxon>
        <taxon>Insecta</taxon>
        <taxon>Pterygota</taxon>
        <taxon>Neoptera</taxon>
        <taxon>Endopterygota</taxon>
        <taxon>Coleoptera</taxon>
        <taxon>Polyphaga</taxon>
        <taxon>Cucujiformia</taxon>
        <taxon>Chrysomeloidea</taxon>
        <taxon>Chrysomelidae</taxon>
        <taxon>Galerucinae</taxon>
        <taxon>Diabroticina</taxon>
        <taxon>Diabroticites</taxon>
        <taxon>Diabrotica</taxon>
    </lineage>
</organism>
<dbReference type="PANTHER" id="PTHR47027:SF25">
    <property type="entry name" value="REVERSE TRANSCRIPTASE DOMAIN-CONTAINING PROTEIN"/>
    <property type="match status" value="1"/>
</dbReference>
<gene>
    <name evidence="1" type="ORF">DIABBA_LOCUS7051</name>
</gene>
<evidence type="ECO:0000313" key="2">
    <source>
        <dbReference type="Proteomes" id="UP001153709"/>
    </source>
</evidence>
<reference evidence="1" key="1">
    <citation type="submission" date="2022-01" db="EMBL/GenBank/DDBJ databases">
        <authorList>
            <person name="King R."/>
        </authorList>
    </citation>
    <scope>NUCLEOTIDE SEQUENCE</scope>
</reference>
<accession>A0A9N9XCB5</accession>
<dbReference type="EMBL" id="OU898279">
    <property type="protein sequence ID" value="CAG9833668.1"/>
    <property type="molecule type" value="Genomic_DNA"/>
</dbReference>